<dbReference type="GO" id="GO:0005829">
    <property type="term" value="C:cytosol"/>
    <property type="evidence" value="ECO:0007669"/>
    <property type="project" value="TreeGrafter"/>
</dbReference>
<evidence type="ECO:0000313" key="9">
    <source>
        <dbReference type="Proteomes" id="UP001154240"/>
    </source>
</evidence>
<dbReference type="Pfam" id="PF00072">
    <property type="entry name" value="Response_reg"/>
    <property type="match status" value="1"/>
</dbReference>
<evidence type="ECO:0000256" key="4">
    <source>
        <dbReference type="ARBA" id="ARBA00023125"/>
    </source>
</evidence>
<dbReference type="RefSeq" id="WP_307632756.1">
    <property type="nucleotide sequence ID" value="NZ_JAPHEH010000001.1"/>
</dbReference>
<dbReference type="GO" id="GO:0000976">
    <property type="term" value="F:transcription cis-regulatory region binding"/>
    <property type="evidence" value="ECO:0007669"/>
    <property type="project" value="TreeGrafter"/>
</dbReference>
<comment type="caution">
    <text evidence="8">The sequence shown here is derived from an EMBL/GenBank/DDBJ whole genome shotgun (WGS) entry which is preliminary data.</text>
</comment>
<protein>
    <submittedName>
        <fullName evidence="8">Response regulator</fullName>
    </submittedName>
</protein>
<keyword evidence="2" id="KW-0902">Two-component regulatory system</keyword>
<dbReference type="InterPro" id="IPR011006">
    <property type="entry name" value="CheY-like_superfamily"/>
</dbReference>
<dbReference type="EMBL" id="JAPHEH010000001">
    <property type="protein sequence ID" value="MDG4475781.1"/>
    <property type="molecule type" value="Genomic_DNA"/>
</dbReference>
<organism evidence="8 9">
    <name type="scientific">Thiovibrio frasassiensis</name>
    <dbReference type="NCBI Taxonomy" id="2984131"/>
    <lineage>
        <taxon>Bacteria</taxon>
        <taxon>Pseudomonadati</taxon>
        <taxon>Thermodesulfobacteriota</taxon>
        <taxon>Desulfobulbia</taxon>
        <taxon>Desulfobulbales</taxon>
        <taxon>Thiovibrionaceae</taxon>
        <taxon>Thiovibrio</taxon>
    </lineage>
</organism>
<keyword evidence="1 6" id="KW-0597">Phosphoprotein</keyword>
<dbReference type="GO" id="GO:0032993">
    <property type="term" value="C:protein-DNA complex"/>
    <property type="evidence" value="ECO:0007669"/>
    <property type="project" value="TreeGrafter"/>
</dbReference>
<evidence type="ECO:0000256" key="5">
    <source>
        <dbReference type="ARBA" id="ARBA00023163"/>
    </source>
</evidence>
<reference evidence="8" key="2">
    <citation type="submission" date="2022-10" db="EMBL/GenBank/DDBJ databases">
        <authorList>
            <person name="Aronson H.S."/>
        </authorList>
    </citation>
    <scope>NUCLEOTIDE SEQUENCE</scope>
    <source>
        <strain evidence="8">RS19-109</strain>
    </source>
</reference>
<dbReference type="AlphaFoldDB" id="A0A9X4MG88"/>
<dbReference type="CDD" id="cd00156">
    <property type="entry name" value="REC"/>
    <property type="match status" value="1"/>
</dbReference>
<evidence type="ECO:0000256" key="3">
    <source>
        <dbReference type="ARBA" id="ARBA00023015"/>
    </source>
</evidence>
<dbReference type="PANTHER" id="PTHR48111:SF1">
    <property type="entry name" value="TWO-COMPONENT RESPONSE REGULATOR ORR33"/>
    <property type="match status" value="1"/>
</dbReference>
<proteinExistence type="predicted"/>
<dbReference type="Proteomes" id="UP001154240">
    <property type="component" value="Unassembled WGS sequence"/>
</dbReference>
<name>A0A9X4MG88_9BACT</name>
<evidence type="ECO:0000313" key="8">
    <source>
        <dbReference type="EMBL" id="MDG4475781.1"/>
    </source>
</evidence>
<keyword evidence="9" id="KW-1185">Reference proteome</keyword>
<evidence type="ECO:0000259" key="7">
    <source>
        <dbReference type="PROSITE" id="PS50110"/>
    </source>
</evidence>
<dbReference type="Gene3D" id="3.40.50.2300">
    <property type="match status" value="1"/>
</dbReference>
<dbReference type="SMART" id="SM00448">
    <property type="entry name" value="REC"/>
    <property type="match status" value="1"/>
</dbReference>
<dbReference type="GO" id="GO:0000156">
    <property type="term" value="F:phosphorelay response regulator activity"/>
    <property type="evidence" value="ECO:0007669"/>
    <property type="project" value="TreeGrafter"/>
</dbReference>
<evidence type="ECO:0000256" key="6">
    <source>
        <dbReference type="PROSITE-ProRule" id="PRU00169"/>
    </source>
</evidence>
<dbReference type="PROSITE" id="PS50110">
    <property type="entry name" value="RESPONSE_REGULATORY"/>
    <property type="match status" value="1"/>
</dbReference>
<dbReference type="InterPro" id="IPR039420">
    <property type="entry name" value="WalR-like"/>
</dbReference>
<feature type="modified residue" description="4-aspartylphosphate" evidence="6">
    <location>
        <position position="52"/>
    </location>
</feature>
<keyword evidence="4" id="KW-0238">DNA-binding</keyword>
<accession>A0A9X4MG88</accession>
<dbReference type="PANTHER" id="PTHR48111">
    <property type="entry name" value="REGULATOR OF RPOS"/>
    <property type="match status" value="1"/>
</dbReference>
<reference evidence="8" key="1">
    <citation type="journal article" date="2022" name="bioRxiv">
        <title>Thiovibrio frasassiensisgen. nov., sp. nov., an autotrophic, elemental sulfur disproportionating bacterium isolated from sulfidic karst sediment, and proposal of Thiovibrionaceae fam. nov.</title>
        <authorList>
            <person name="Aronson H."/>
            <person name="Thomas C."/>
            <person name="Bhattacharyya M."/>
            <person name="Eckstein S."/>
            <person name="Jensen S."/>
            <person name="Barco R."/>
            <person name="Macalady J."/>
            <person name="Amend J."/>
        </authorList>
    </citation>
    <scope>NUCLEOTIDE SEQUENCE</scope>
    <source>
        <strain evidence="8">RS19-109</strain>
    </source>
</reference>
<dbReference type="GO" id="GO:0006355">
    <property type="term" value="P:regulation of DNA-templated transcription"/>
    <property type="evidence" value="ECO:0007669"/>
    <property type="project" value="TreeGrafter"/>
</dbReference>
<keyword evidence="3" id="KW-0805">Transcription regulation</keyword>
<gene>
    <name evidence="8" type="ORF">OLX77_06355</name>
</gene>
<dbReference type="InterPro" id="IPR001789">
    <property type="entry name" value="Sig_transdc_resp-reg_receiver"/>
</dbReference>
<keyword evidence="5" id="KW-0804">Transcription</keyword>
<sequence length="119" mass="13145">MAHIFVLDDVLDAAVLTQRILSKKGHQVTIFTDEQEAMRYAMENQVDLAILDINLKKTNGISVLAALRRANPKIRVIMLTGYPTVETARKALHLGAADYCVKPIDKSELEQKVSAALAN</sequence>
<dbReference type="SUPFAM" id="SSF52172">
    <property type="entry name" value="CheY-like"/>
    <property type="match status" value="1"/>
</dbReference>
<feature type="domain" description="Response regulatory" evidence="7">
    <location>
        <begin position="3"/>
        <end position="117"/>
    </location>
</feature>
<evidence type="ECO:0000256" key="1">
    <source>
        <dbReference type="ARBA" id="ARBA00022553"/>
    </source>
</evidence>
<evidence type="ECO:0000256" key="2">
    <source>
        <dbReference type="ARBA" id="ARBA00023012"/>
    </source>
</evidence>